<dbReference type="AlphaFoldDB" id="K6GPL1"/>
<evidence type="ECO:0000313" key="4">
    <source>
        <dbReference type="Proteomes" id="UP000006272"/>
    </source>
</evidence>
<protein>
    <recommendedName>
        <fullName evidence="2">Glycosyltransferase RgtA/B/C/D-like domain-containing protein</fullName>
    </recommendedName>
</protein>
<gene>
    <name evidence="3" type="ORF">B193_2349</name>
</gene>
<feature type="transmembrane region" description="Helical" evidence="1">
    <location>
        <begin position="273"/>
        <end position="293"/>
    </location>
</feature>
<keyword evidence="1" id="KW-0472">Membrane</keyword>
<proteinExistence type="predicted"/>
<feature type="transmembrane region" description="Helical" evidence="1">
    <location>
        <begin position="188"/>
        <end position="207"/>
    </location>
</feature>
<evidence type="ECO:0000256" key="1">
    <source>
        <dbReference type="SAM" id="Phobius"/>
    </source>
</evidence>
<dbReference type="PATRIC" id="fig|1206767.3.peg.2291"/>
<feature type="transmembrane region" description="Helical" evidence="1">
    <location>
        <begin position="159"/>
        <end position="181"/>
    </location>
</feature>
<accession>K6GPL1</accession>
<dbReference type="EMBL" id="ALAO01000189">
    <property type="protein sequence ID" value="EKO38936.1"/>
    <property type="molecule type" value="Genomic_DNA"/>
</dbReference>
<feature type="domain" description="Glycosyltransferase RgtA/B/C/D-like" evidence="2">
    <location>
        <begin position="49"/>
        <end position="201"/>
    </location>
</feature>
<feature type="transmembrane region" description="Helical" evidence="1">
    <location>
        <begin position="323"/>
        <end position="342"/>
    </location>
</feature>
<feature type="transmembrane region" description="Helical" evidence="1">
    <location>
        <begin position="121"/>
        <end position="139"/>
    </location>
</feature>
<feature type="transmembrane region" description="Helical" evidence="1">
    <location>
        <begin position="299"/>
        <end position="316"/>
    </location>
</feature>
<dbReference type="Proteomes" id="UP000006272">
    <property type="component" value="Unassembled WGS sequence"/>
</dbReference>
<evidence type="ECO:0000259" key="2">
    <source>
        <dbReference type="Pfam" id="PF13231"/>
    </source>
</evidence>
<comment type="caution">
    <text evidence="3">The sequence shown here is derived from an EMBL/GenBank/DDBJ whole genome shotgun (WGS) entry which is preliminary data.</text>
</comment>
<dbReference type="Pfam" id="PF13231">
    <property type="entry name" value="PMT_2"/>
    <property type="match status" value="1"/>
</dbReference>
<evidence type="ECO:0000313" key="3">
    <source>
        <dbReference type="EMBL" id="EKO38936.1"/>
    </source>
</evidence>
<feature type="transmembrane region" description="Helical" evidence="1">
    <location>
        <begin position="68"/>
        <end position="86"/>
    </location>
</feature>
<name>K6GPL1_9BACT</name>
<sequence length="769" mass="84125">MWLILAVGGAARLYHLGTPSLWGDEIQAVFGASFPIDYLLRWIMAIEVHPPTYHLILKLFLLVGNDDFILRLPSALAGIASIWLVWRIARDALGQAEGLFAAALLAANPAHIWISRQVRPYAILIFLFCVSYLCLRRVVATPSPATMRRFLLANTPLVLLHLLSLLILGAQGALLASLTLLRRLPARYLATFALASFVTVLPLIPLLHKTLTQRPDVNQIRPMGQVLAATVNNMVGLFDFFHTGWLLAATAGLMALGLARLTLQRPLELLPPLAFVLVPVATVLAKGYTSYYFVTHISYMLPVLLVPIAAGLGWLLRGRMATLAAPILATAVITAACLPQAAKLYDTDSNVISWWSFGTFKTIARESINRFHDHELIVMEDPFLADSVDWYARQYTAVPPYLDQRLGPDNAVACVNLLSLSPDFGDLAPAASNLRSMNVAAKDFRIEALYGLTAVLARSPRIVMGSLPFAATLTAAPTDVFVRAKSLEGLAICSSGGFGLNPLKYDTPGVVEYELINSSGSRPGRLAVGLAYFKSGKGCRIDVAYAFDDGPWRSEATNVSSDDRTFTLIQAETPPEGFSKLRLRVSLLAQQKTPYAVSGNLHGLRLNQIFVSLYDAKTEGLASETITTWLKRCILNSHAGIGFLGHSPEQTVTTEEGSAFTVRHERPDAETLVQTDPARPARLLVRLPRPKGDIVFFPRVTGAGTVVVRRLEPDGARREVFHLSGLHEVWSDVAARYQVDAGRAPATFEIELSGGAQLWRTDENVFYTP</sequence>
<keyword evidence="1" id="KW-1133">Transmembrane helix</keyword>
<feature type="transmembrane region" description="Helical" evidence="1">
    <location>
        <begin position="240"/>
        <end position="261"/>
    </location>
</feature>
<organism evidence="3 4">
    <name type="scientific">Solidesulfovibrio magneticus str. Maddingley MBC34</name>
    <dbReference type="NCBI Taxonomy" id="1206767"/>
    <lineage>
        <taxon>Bacteria</taxon>
        <taxon>Pseudomonadati</taxon>
        <taxon>Thermodesulfobacteriota</taxon>
        <taxon>Desulfovibrionia</taxon>
        <taxon>Desulfovibrionales</taxon>
        <taxon>Desulfovibrionaceae</taxon>
        <taxon>Solidesulfovibrio</taxon>
    </lineage>
</organism>
<dbReference type="InterPro" id="IPR038731">
    <property type="entry name" value="RgtA/B/C-like"/>
</dbReference>
<reference evidence="3 4" key="1">
    <citation type="submission" date="2012-07" db="EMBL/GenBank/DDBJ databases">
        <title>Draft genome sequence of Desulfovibrio magneticus str. Maddingley MBC34 obtained from a metagenomic sequence of a methanogenic enrichment isolated from coal-seam formation water in Victoria, Australia.</title>
        <authorList>
            <person name="Greenfield P."/>
            <person name="Hendry P."/>
            <person name="Li D."/>
            <person name="Rosewarne C.P."/>
            <person name="Tran-Dinh N."/>
            <person name="Elbourne L.D.H."/>
            <person name="Paulsen I.T."/>
            <person name="Midgley D.J."/>
        </authorList>
    </citation>
    <scope>NUCLEOTIDE SEQUENCE [LARGE SCALE GENOMIC DNA]</scope>
    <source>
        <strain evidence="4">Maddingley MBC34</strain>
    </source>
</reference>
<keyword evidence="1" id="KW-0812">Transmembrane</keyword>